<protein>
    <recommendedName>
        <fullName evidence="4">Molybdenum cofactor sulfurase</fullName>
        <shortName evidence="4">MCS</shortName>
        <shortName evidence="4">MOS</shortName>
        <shortName evidence="4">MoCo sulfurase</shortName>
        <ecNumber evidence="4">2.8.1.9</ecNumber>
    </recommendedName>
    <alternativeName>
        <fullName evidence="4">Molybdenum cofactor sulfurtransferase</fullName>
    </alternativeName>
</protein>
<dbReference type="Proteomes" id="UP001303373">
    <property type="component" value="Chromosome 5"/>
</dbReference>
<evidence type="ECO:0000256" key="2">
    <source>
        <dbReference type="ARBA" id="ARBA00022898"/>
    </source>
</evidence>
<dbReference type="GO" id="GO:0030170">
    <property type="term" value="F:pyridoxal phosphate binding"/>
    <property type="evidence" value="ECO:0007669"/>
    <property type="project" value="UniProtKB-UniRule"/>
</dbReference>
<organism evidence="10 11">
    <name type="scientific">Acrodontium crateriforme</name>
    <dbReference type="NCBI Taxonomy" id="150365"/>
    <lineage>
        <taxon>Eukaryota</taxon>
        <taxon>Fungi</taxon>
        <taxon>Dikarya</taxon>
        <taxon>Ascomycota</taxon>
        <taxon>Pezizomycotina</taxon>
        <taxon>Dothideomycetes</taxon>
        <taxon>Dothideomycetidae</taxon>
        <taxon>Mycosphaerellales</taxon>
        <taxon>Teratosphaeriaceae</taxon>
        <taxon>Acrodontium</taxon>
    </lineage>
</organism>
<keyword evidence="11" id="KW-1185">Reference proteome</keyword>
<dbReference type="GO" id="GO:0008265">
    <property type="term" value="F:molybdenum cofactor sulfurtransferase activity"/>
    <property type="evidence" value="ECO:0007669"/>
    <property type="project" value="UniProtKB-UniRule"/>
</dbReference>
<evidence type="ECO:0000313" key="10">
    <source>
        <dbReference type="EMBL" id="WPH01114.1"/>
    </source>
</evidence>
<keyword evidence="6" id="KW-1133">Transmembrane helix</keyword>
<dbReference type="PANTHER" id="PTHR14237">
    <property type="entry name" value="MOLYBDOPTERIN COFACTOR SULFURASE MOSC"/>
    <property type="match status" value="1"/>
</dbReference>
<keyword evidence="6" id="KW-0472">Membrane</keyword>
<dbReference type="InterPro" id="IPR015422">
    <property type="entry name" value="PyrdxlP-dep_Trfase_small"/>
</dbReference>
<feature type="domain" description="Aminotransferase class V" evidence="7">
    <location>
        <begin position="42"/>
        <end position="459"/>
    </location>
</feature>
<dbReference type="InterPro" id="IPR015421">
    <property type="entry name" value="PyrdxlP-dep_Trfase_major"/>
</dbReference>
<feature type="transmembrane region" description="Helical" evidence="6">
    <location>
        <begin position="841"/>
        <end position="860"/>
    </location>
</feature>
<dbReference type="InterPro" id="IPR005302">
    <property type="entry name" value="MoCF_Sase_C"/>
</dbReference>
<dbReference type="Pfam" id="PF08229">
    <property type="entry name" value="SHR3_chaperone"/>
    <property type="match status" value="1"/>
</dbReference>
<evidence type="ECO:0000259" key="8">
    <source>
        <dbReference type="Pfam" id="PF03473"/>
    </source>
</evidence>
<feature type="transmembrane region" description="Helical" evidence="6">
    <location>
        <begin position="813"/>
        <end position="834"/>
    </location>
</feature>
<evidence type="ECO:0000259" key="9">
    <source>
        <dbReference type="Pfam" id="PF03476"/>
    </source>
</evidence>
<dbReference type="Pfam" id="PF03473">
    <property type="entry name" value="MOSC"/>
    <property type="match status" value="1"/>
</dbReference>
<dbReference type="SUPFAM" id="SSF53383">
    <property type="entry name" value="PLP-dependent transferases"/>
    <property type="match status" value="1"/>
</dbReference>
<keyword evidence="3 4" id="KW-0501">Molybdenum cofactor biosynthesis</keyword>
<dbReference type="GO" id="GO:0016829">
    <property type="term" value="F:lyase activity"/>
    <property type="evidence" value="ECO:0007669"/>
    <property type="project" value="UniProtKB-UniRule"/>
</dbReference>
<keyword evidence="1 4" id="KW-0808">Transferase</keyword>
<evidence type="ECO:0000256" key="5">
    <source>
        <dbReference type="SAM" id="MobiDB-lite"/>
    </source>
</evidence>
<feature type="active site" evidence="4">
    <location>
        <position position="402"/>
    </location>
</feature>
<feature type="transmembrane region" description="Helical" evidence="6">
    <location>
        <begin position="750"/>
        <end position="772"/>
    </location>
</feature>
<feature type="modified residue" description="N6-(pyridoxal phosphate)lysine" evidence="4">
    <location>
        <position position="238"/>
    </location>
</feature>
<dbReference type="InterPro" id="IPR015424">
    <property type="entry name" value="PyrdxlP-dep_Trfase"/>
</dbReference>
<evidence type="ECO:0000256" key="4">
    <source>
        <dbReference type="HAMAP-Rule" id="MF_03050"/>
    </source>
</evidence>
<dbReference type="AlphaFoldDB" id="A0AAQ3M3W5"/>
<dbReference type="InterPro" id="IPR000192">
    <property type="entry name" value="Aminotrans_V_dom"/>
</dbReference>
<reference evidence="10 11" key="1">
    <citation type="submission" date="2023-11" db="EMBL/GenBank/DDBJ databases">
        <title>An acidophilic fungus is an integral part of prey digestion in a carnivorous sundew plant.</title>
        <authorList>
            <person name="Tsai I.J."/>
        </authorList>
    </citation>
    <scope>NUCLEOTIDE SEQUENCE [LARGE SCALE GENOMIC DNA]</scope>
    <source>
        <strain evidence="10">169a</strain>
    </source>
</reference>
<evidence type="ECO:0000259" key="7">
    <source>
        <dbReference type="Pfam" id="PF00266"/>
    </source>
</evidence>
<dbReference type="Gene3D" id="3.90.1150.10">
    <property type="entry name" value="Aspartate Aminotransferase, domain 1"/>
    <property type="match status" value="1"/>
</dbReference>
<evidence type="ECO:0000313" key="11">
    <source>
        <dbReference type="Proteomes" id="UP001303373"/>
    </source>
</evidence>
<feature type="domain" description="MOSC" evidence="8">
    <location>
        <begin position="655"/>
        <end position="717"/>
    </location>
</feature>
<evidence type="ECO:0000256" key="1">
    <source>
        <dbReference type="ARBA" id="ARBA00022679"/>
    </source>
</evidence>
<dbReference type="EC" id="2.8.1.9" evidence="4"/>
<proteinExistence type="inferred from homology"/>
<comment type="catalytic activity">
    <reaction evidence="4">
        <text>Mo-molybdopterin + L-cysteine + AH2 = thio-Mo-molybdopterin + L-alanine + A + H2O</text>
        <dbReference type="Rhea" id="RHEA:42636"/>
        <dbReference type="ChEBI" id="CHEBI:13193"/>
        <dbReference type="ChEBI" id="CHEBI:15377"/>
        <dbReference type="ChEBI" id="CHEBI:17499"/>
        <dbReference type="ChEBI" id="CHEBI:35235"/>
        <dbReference type="ChEBI" id="CHEBI:57972"/>
        <dbReference type="ChEBI" id="CHEBI:71302"/>
        <dbReference type="ChEBI" id="CHEBI:82685"/>
        <dbReference type="EC" id="2.8.1.9"/>
    </reaction>
</comment>
<dbReference type="SUPFAM" id="SSF141673">
    <property type="entry name" value="MOSC N-terminal domain-like"/>
    <property type="match status" value="1"/>
</dbReference>
<gene>
    <name evidence="4" type="primary">hxB</name>
    <name evidence="10" type="ORF">R9X50_00394900</name>
</gene>
<sequence>MVEITGTLLFPSEGEMAGQFDEYDCYIESLRKDEYPMLENGIYLDHAGTTLYSKTLMDNFHAEMMASLMGNPHSSSPASQKSTQLVENIRAELLQFFNADPEHFDLVFTSNATAAIKLVMEAFRTRDEGFFFGYHVDSHTSLVGLREVASEQRCFETDDQVYQWLAENRDDYHQKQLLAFPAQSNLNGRRLPRDLCKISKKFRTVYTLLDAAAFASTSVLDLEDHDVAPDFTVVSLTKIFGFPDLGALIVRKEVTHLFQNCRYFGGGTVDMVVCLKEQWHAPKSGPLHERLEDGTLPIHSIMALKSALQAHRKLFRSQMQVARHTMFLAKMLYERISQMKHGNGTPVCSVYKHVTSTYDDHHTQGPIVAFNLRDSRSNWISNAEVEKLASVKNISIRTGGCCNPGGLASALQLQPWEMRENFSAGYRCGGENDVWNGRPTGVIRVSFGAMSTKSDIEEFIQFIDEFFVDKTIEKLNAPSQELLADPLEQRFHVESLTVYPIKSCAGWQVPENTSWDIAPEGLAWDREWCVVHQASGKALSQKQIPAMALIRPMFNFKTGMLQITAPECVSLIVPLSKDPSQFGNPHLTSGTTNVCGEPVKAQIYKSSVVADFFTKALGVPCTLARFPASTFTSSTRHSKLHLQGLRQDTNAPLPILLSNESPILTISRSSLNRLNEQIKLRGGKAVHPSVFRANIVLSESPFLPPGHEQPWAEDNWQGILISSFEKPTSLIKAPVKSVSEMAAAKGTSPFATFLIIGPTCFFLGILFALFPYDYNVLWTAPPVDPANPLVDPRESYFLLQENHLKFLHASPPLISRILHIVIGTGLLGFIMKLYKPSEANMLFDGASLALYMCGITVYIANIVKGLRMVTAGQYGASPLQPGEKITDKLMDGTDAEYVGREDSLRVMAASNTICALVLVGVLVLQAGEWYAQRKEAQEIEEMDKVRDEKRKEKAKESGKKKQ</sequence>
<keyword evidence="6" id="KW-0812">Transmembrane</keyword>
<dbReference type="SMART" id="SM00786">
    <property type="entry name" value="SHR3_chaperone"/>
    <property type="match status" value="1"/>
</dbReference>
<keyword evidence="2 4" id="KW-0663">Pyridoxal phosphate</keyword>
<dbReference type="Gene3D" id="3.40.640.10">
    <property type="entry name" value="Type I PLP-dependent aspartate aminotransferase-like (Major domain)"/>
    <property type="match status" value="1"/>
</dbReference>
<dbReference type="GO" id="GO:0006777">
    <property type="term" value="P:Mo-molybdopterin cofactor biosynthetic process"/>
    <property type="evidence" value="ECO:0007669"/>
    <property type="project" value="UniProtKB-UniRule"/>
</dbReference>
<dbReference type="Pfam" id="PF00266">
    <property type="entry name" value="Aminotran_5"/>
    <property type="match status" value="1"/>
</dbReference>
<evidence type="ECO:0000256" key="3">
    <source>
        <dbReference type="ARBA" id="ARBA00023150"/>
    </source>
</evidence>
<evidence type="ECO:0000256" key="6">
    <source>
        <dbReference type="SAM" id="Phobius"/>
    </source>
</evidence>
<name>A0AAQ3M3W5_9PEZI</name>
<comment type="cofactor">
    <cofactor evidence="4">
        <name>pyridoxal 5'-phosphate</name>
        <dbReference type="ChEBI" id="CHEBI:597326"/>
    </cofactor>
</comment>
<dbReference type="Pfam" id="PF03476">
    <property type="entry name" value="MOSC_N"/>
    <property type="match status" value="1"/>
</dbReference>
<dbReference type="HAMAP" id="MF_03050">
    <property type="entry name" value="MOCOS"/>
    <property type="match status" value="1"/>
</dbReference>
<comment type="function">
    <text evidence="4">Sulfurates the molybdenum cofactor. Sulfation of molybdenum is essential for xanthine dehydrogenase (XDH) and aldehyde oxidase (ADO) enzymes in which molybdenum cofactor is liganded by 1 oxygen and 1 sulfur atom in active form.</text>
</comment>
<dbReference type="PANTHER" id="PTHR14237:SF80">
    <property type="entry name" value="MOLYBDENUM COFACTOR SULFURASE"/>
    <property type="match status" value="1"/>
</dbReference>
<feature type="region of interest" description="Disordered" evidence="5">
    <location>
        <begin position="940"/>
        <end position="962"/>
    </location>
</feature>
<dbReference type="InterPro" id="IPR013248">
    <property type="entry name" value="Psh3/Shr3"/>
</dbReference>
<accession>A0AAQ3M3W5</accession>
<dbReference type="EMBL" id="CP138584">
    <property type="protein sequence ID" value="WPH01114.1"/>
    <property type="molecule type" value="Genomic_DNA"/>
</dbReference>
<feature type="domain" description="Molybdenum cofactor sulfurase middle" evidence="9">
    <location>
        <begin position="491"/>
        <end position="619"/>
    </location>
</feature>
<comment type="similarity">
    <text evidence="4">Belongs to the class-V pyridoxal-phosphate-dependent aminotransferase family. MOCOS subfamily.</text>
</comment>
<dbReference type="GO" id="GO:0030151">
    <property type="term" value="F:molybdenum ion binding"/>
    <property type="evidence" value="ECO:0007669"/>
    <property type="project" value="UniProtKB-UniRule"/>
</dbReference>
<dbReference type="InterPro" id="IPR005303">
    <property type="entry name" value="MOCOS_middle"/>
</dbReference>
<dbReference type="InterPro" id="IPR028886">
    <property type="entry name" value="MoCo_sulfurase"/>
</dbReference>